<dbReference type="Gene3D" id="1.10.1200.10">
    <property type="entry name" value="ACP-like"/>
    <property type="match status" value="1"/>
</dbReference>
<comment type="caution">
    <text evidence="1">The sequence shown here is derived from an EMBL/GenBank/DDBJ whole genome shotgun (WGS) entry which is preliminary data.</text>
</comment>
<organism evidence="1">
    <name type="scientific">Campylobacter lari</name>
    <dbReference type="NCBI Taxonomy" id="201"/>
    <lineage>
        <taxon>Bacteria</taxon>
        <taxon>Pseudomonadati</taxon>
        <taxon>Campylobacterota</taxon>
        <taxon>Epsilonproteobacteria</taxon>
        <taxon>Campylobacterales</taxon>
        <taxon>Campylobacteraceae</taxon>
        <taxon>Campylobacter</taxon>
    </lineage>
</organism>
<accession>A0A5L8LMW9</accession>
<proteinExistence type="predicted"/>
<gene>
    <name evidence="1" type="ORF">A0Y42_03885</name>
</gene>
<dbReference type="SUPFAM" id="SSF47336">
    <property type="entry name" value="ACP-like"/>
    <property type="match status" value="1"/>
</dbReference>
<evidence type="ECO:0000313" key="1">
    <source>
        <dbReference type="EMBL" id="EAK9939960.1"/>
    </source>
</evidence>
<dbReference type="AlphaFoldDB" id="A0A5L8LMW9"/>
<reference evidence="1" key="1">
    <citation type="submission" date="2018-05" db="EMBL/GenBank/DDBJ databases">
        <authorList>
            <consortium name="PulseNet: The National Subtyping Network for Foodborne Disease Surveillance"/>
            <person name="Tarr C.L."/>
            <person name="Trees E."/>
            <person name="Katz L.S."/>
            <person name="Carleton-Romer H.A."/>
            <person name="Stroika S."/>
            <person name="Kucerova Z."/>
            <person name="Roache K.F."/>
            <person name="Sabol A.L."/>
            <person name="Besser J."/>
            <person name="Gerner-Smidt P."/>
        </authorList>
    </citation>
    <scope>NUCLEOTIDE SEQUENCE</scope>
    <source>
        <strain evidence="1">2008D-7097</strain>
    </source>
</reference>
<dbReference type="InterPro" id="IPR036736">
    <property type="entry name" value="ACP-like_sf"/>
</dbReference>
<protein>
    <submittedName>
        <fullName evidence="1">Acyl carrier protein</fullName>
    </submittedName>
</protein>
<dbReference type="EMBL" id="AACKMK010000003">
    <property type="protein sequence ID" value="EAK9939960.1"/>
    <property type="molecule type" value="Genomic_DNA"/>
</dbReference>
<sequence>MEQKIYEILSNILEIKVNNKTKFSMQNCENWTSLSHIDIIMSLEEEFEINFDKDTLVKLNSQEEIIKEIKKIKNA</sequence>
<name>A0A5L8LMW9_CAMLA</name>